<gene>
    <name evidence="2" type="ORF">SteCoe_2242</name>
</gene>
<comment type="caution">
    <text evidence="2">The sequence shown here is derived from an EMBL/GenBank/DDBJ whole genome shotgun (WGS) entry which is preliminary data.</text>
</comment>
<evidence type="ECO:0000313" key="2">
    <source>
        <dbReference type="EMBL" id="OMJ94593.1"/>
    </source>
</evidence>
<proteinExistence type="predicted"/>
<evidence type="ECO:0000256" key="1">
    <source>
        <dbReference type="SAM" id="MobiDB-lite"/>
    </source>
</evidence>
<dbReference type="Proteomes" id="UP000187209">
    <property type="component" value="Unassembled WGS sequence"/>
</dbReference>
<dbReference type="AlphaFoldDB" id="A0A1R2D033"/>
<protein>
    <submittedName>
        <fullName evidence="2">Uncharacterized protein</fullName>
    </submittedName>
</protein>
<name>A0A1R2D033_9CILI</name>
<evidence type="ECO:0000313" key="3">
    <source>
        <dbReference type="Proteomes" id="UP000187209"/>
    </source>
</evidence>
<keyword evidence="3" id="KW-1185">Reference proteome</keyword>
<sequence>MKSTENLEETKVPSVKVNIRRRKSDNDDVSDSPFFKSFLKESMEPKVSIPVVEVLYENLNTEWDEPKPKSSCSKCRPPISPISVILRSQGEFPNLKKIAKSRLKELPRINKKKNLNIKDVIIAGNSVKYYDWLSTFLNFSSMAKENVSIEKSKHIRISSTPIKNIFKISMRRKQFKSKYKPQPRFFSK</sequence>
<organism evidence="2 3">
    <name type="scientific">Stentor coeruleus</name>
    <dbReference type="NCBI Taxonomy" id="5963"/>
    <lineage>
        <taxon>Eukaryota</taxon>
        <taxon>Sar</taxon>
        <taxon>Alveolata</taxon>
        <taxon>Ciliophora</taxon>
        <taxon>Postciliodesmatophora</taxon>
        <taxon>Heterotrichea</taxon>
        <taxon>Heterotrichida</taxon>
        <taxon>Stentoridae</taxon>
        <taxon>Stentor</taxon>
    </lineage>
</organism>
<reference evidence="2 3" key="1">
    <citation type="submission" date="2016-11" db="EMBL/GenBank/DDBJ databases">
        <title>The macronuclear genome of Stentor coeruleus: a giant cell with tiny introns.</title>
        <authorList>
            <person name="Slabodnick M."/>
            <person name="Ruby J.G."/>
            <person name="Reiff S.B."/>
            <person name="Swart E.C."/>
            <person name="Gosai S."/>
            <person name="Prabakaran S."/>
            <person name="Witkowska E."/>
            <person name="Larue G.E."/>
            <person name="Fisher S."/>
            <person name="Freeman R.M."/>
            <person name="Gunawardena J."/>
            <person name="Chu W."/>
            <person name="Stover N.A."/>
            <person name="Gregory B.D."/>
            <person name="Nowacki M."/>
            <person name="Derisi J."/>
            <person name="Roy S.W."/>
            <person name="Marshall W.F."/>
            <person name="Sood P."/>
        </authorList>
    </citation>
    <scope>NUCLEOTIDE SEQUENCE [LARGE SCALE GENOMIC DNA]</scope>
    <source>
        <strain evidence="2">WM001</strain>
    </source>
</reference>
<accession>A0A1R2D033</accession>
<feature type="region of interest" description="Disordered" evidence="1">
    <location>
        <begin position="1"/>
        <end position="31"/>
    </location>
</feature>
<dbReference type="EMBL" id="MPUH01000024">
    <property type="protein sequence ID" value="OMJ94593.1"/>
    <property type="molecule type" value="Genomic_DNA"/>
</dbReference>